<dbReference type="Gene3D" id="1.10.287.1170">
    <property type="entry name" value="glycoside hydrolase family 81 endo-[beta] glucanase"/>
    <property type="match status" value="1"/>
</dbReference>
<evidence type="ECO:0000256" key="4">
    <source>
        <dbReference type="ARBA" id="ARBA00022801"/>
    </source>
</evidence>
<dbReference type="EMBL" id="KV425886">
    <property type="protein sequence ID" value="KZW02924.1"/>
    <property type="molecule type" value="Genomic_DNA"/>
</dbReference>
<dbReference type="Pfam" id="PF03639">
    <property type="entry name" value="Glyco_hydro_81"/>
    <property type="match status" value="1"/>
</dbReference>
<evidence type="ECO:0000256" key="7">
    <source>
        <dbReference type="ARBA" id="ARBA00023316"/>
    </source>
</evidence>
<keyword evidence="4 11" id="KW-0378">Hydrolase</keyword>
<reference evidence="11 12" key="1">
    <citation type="journal article" date="2016" name="Mol. Biol. Evol.">
        <title>Comparative Genomics of Early-Diverging Mushroom-Forming Fungi Provides Insights into the Origins of Lignocellulose Decay Capabilities.</title>
        <authorList>
            <person name="Nagy L.G."/>
            <person name="Riley R."/>
            <person name="Tritt A."/>
            <person name="Adam C."/>
            <person name="Daum C."/>
            <person name="Floudas D."/>
            <person name="Sun H."/>
            <person name="Yadav J.S."/>
            <person name="Pangilinan J."/>
            <person name="Larsson K.H."/>
            <person name="Matsuura K."/>
            <person name="Barry K."/>
            <person name="Labutti K."/>
            <person name="Kuo R."/>
            <person name="Ohm R.A."/>
            <person name="Bhattacharya S.S."/>
            <person name="Shirouzu T."/>
            <person name="Yoshinaga Y."/>
            <person name="Martin F.M."/>
            <person name="Grigoriev I.V."/>
            <person name="Hibbett D.S."/>
        </authorList>
    </citation>
    <scope>NUCLEOTIDE SEQUENCE [LARGE SCALE GENOMIC DNA]</scope>
    <source>
        <strain evidence="11 12">HHB12029</strain>
    </source>
</reference>
<dbReference type="OrthoDB" id="4473401at2759"/>
<dbReference type="STRING" id="1314781.A0A165Q0S1"/>
<keyword evidence="6" id="KW-0326">Glycosidase</keyword>
<comment type="similarity">
    <text evidence="2">Belongs to the glycosyl hydrolase 81 family.</text>
</comment>
<sequence length="721" mass="80522">MSFDCDDIFAPISCEEPPSIFPRRHEHPVPRKGLVGHPQTTPIPTNKFYANLFLGGRTEGVWCQPYRLSHTNAPTFGMGVRHIGDQDKVLGPDPAAERVNWYYNVNPHPGSDCINISARELSRNMSVDDTAAMSVQVALHAHCEGSVRFPLVQGMGFVTAVYDNFTPAISSSVGFKAVTYERLSKAGRTMLKARITLADASIWLLYALPSSSAEDHTLHLHKHDLHRIEASTRFSGIIQVARCPSSACEGLYDGCAGVYVEYVRISGSLAGTRGRYTFHFQRGGGVQDAELLMFALPHHVSSFDDTTREGVQRYFQMSSTTKGAMTAVLGNSWTMYEPDCPVHLAADFMDTTAPHHIADTMRRKIVHAATTEVGQDMQAATNLDSMYFSGKAMDKYAQLLYTVAKYGNDKQLTEVCSDKLKAACRRFASNQQRFPLVYETAWKGLVSSGAFETGDLMTDFGNSCYNDHHFHASYIIHAAAVIALVSGGPEWIEESRPFVDSLIRDAANPSEDDPFFPVSRAFDWYNGHSWAKGLFESWDGKDQESTSEDVHFAYAALLWGAVQPERGPALAARSALMLAVLRRSFNTYFYMRATNRHHPAQFVSNRITGILFENKVDHTTYFGSNIEYIHGIHMLPVTPASAWARDKEWCEEEWETWFSGGRADAVQGGWRGVLYGSMIAWNPRRAAWWWFQDNFDWGWLDGGMSLAYCRALAAEALGRTS</sequence>
<organism evidence="11 12">
    <name type="scientific">Exidia glandulosa HHB12029</name>
    <dbReference type="NCBI Taxonomy" id="1314781"/>
    <lineage>
        <taxon>Eukaryota</taxon>
        <taxon>Fungi</taxon>
        <taxon>Dikarya</taxon>
        <taxon>Basidiomycota</taxon>
        <taxon>Agaricomycotina</taxon>
        <taxon>Agaricomycetes</taxon>
        <taxon>Auriculariales</taxon>
        <taxon>Exidiaceae</taxon>
        <taxon>Exidia</taxon>
    </lineage>
</organism>
<protein>
    <recommendedName>
        <fullName evidence="3">glucan endo-1,3-beta-D-glucosidase</fullName>
        <ecNumber evidence="3">3.2.1.39</ecNumber>
    </recommendedName>
</protein>
<accession>A0A165Q0S1</accession>
<gene>
    <name evidence="11" type="ORF">EXIGLDRAFT_601422</name>
</gene>
<comment type="catalytic activity">
    <reaction evidence="1">
        <text>Hydrolysis of (1-&gt;3)-beta-D-glucosidic linkages in (1-&gt;3)-beta-D-glucans.</text>
        <dbReference type="EC" id="3.2.1.39"/>
    </reaction>
</comment>
<dbReference type="GO" id="GO:0000272">
    <property type="term" value="P:polysaccharide catabolic process"/>
    <property type="evidence" value="ECO:0007669"/>
    <property type="project" value="UniProtKB-KW"/>
</dbReference>
<dbReference type="InterPro" id="IPR040451">
    <property type="entry name" value="GH81_N"/>
</dbReference>
<keyword evidence="5" id="KW-0119">Carbohydrate metabolism</keyword>
<name>A0A165Q0S1_EXIGL</name>
<dbReference type="EC" id="3.2.1.39" evidence="3"/>
<keyword evidence="12" id="KW-1185">Reference proteome</keyword>
<dbReference type="PANTHER" id="PTHR31983">
    <property type="entry name" value="ENDO-1,3(4)-BETA-GLUCANASE 1"/>
    <property type="match status" value="1"/>
</dbReference>
<dbReference type="GO" id="GO:0009986">
    <property type="term" value="C:cell surface"/>
    <property type="evidence" value="ECO:0007669"/>
    <property type="project" value="TreeGrafter"/>
</dbReference>
<dbReference type="Proteomes" id="UP000077266">
    <property type="component" value="Unassembled WGS sequence"/>
</dbReference>
<dbReference type="InterPro" id="IPR040720">
    <property type="entry name" value="GH81_C"/>
</dbReference>
<evidence type="ECO:0000313" key="11">
    <source>
        <dbReference type="EMBL" id="KZW02924.1"/>
    </source>
</evidence>
<dbReference type="InParanoid" id="A0A165Q0S1"/>
<evidence type="ECO:0000256" key="1">
    <source>
        <dbReference type="ARBA" id="ARBA00000382"/>
    </source>
</evidence>
<evidence type="ECO:0000256" key="6">
    <source>
        <dbReference type="ARBA" id="ARBA00023295"/>
    </source>
</evidence>
<dbReference type="Gene3D" id="2.70.98.30">
    <property type="entry name" value="Golgi alpha-mannosidase II, domain 4"/>
    <property type="match status" value="1"/>
</dbReference>
<evidence type="ECO:0000259" key="9">
    <source>
        <dbReference type="Pfam" id="PF03639"/>
    </source>
</evidence>
<keyword evidence="8" id="KW-0624">Polysaccharide degradation</keyword>
<evidence type="ECO:0000256" key="3">
    <source>
        <dbReference type="ARBA" id="ARBA00012780"/>
    </source>
</evidence>
<feature type="domain" description="Glycosyl hydrolase family 81 C-terminal" evidence="10">
    <location>
        <begin position="359"/>
        <end position="708"/>
    </location>
</feature>
<feature type="domain" description="Glycosyl hydrolase family 81 N-terminal" evidence="9">
    <location>
        <begin position="27"/>
        <end position="344"/>
    </location>
</feature>
<keyword evidence="7" id="KW-0961">Cell wall biogenesis/degradation</keyword>
<evidence type="ECO:0000256" key="2">
    <source>
        <dbReference type="ARBA" id="ARBA00010730"/>
    </source>
</evidence>
<dbReference type="PROSITE" id="PS52008">
    <property type="entry name" value="GH81"/>
    <property type="match status" value="1"/>
</dbReference>
<dbReference type="AlphaFoldDB" id="A0A165Q0S1"/>
<dbReference type="Pfam" id="PF17652">
    <property type="entry name" value="Glyco_hydro81C"/>
    <property type="match status" value="1"/>
</dbReference>
<dbReference type="PANTHER" id="PTHR31983:SF0">
    <property type="entry name" value="GLUCAN ENDO-1,3-BETA-D-GLUCOSIDASE 2"/>
    <property type="match status" value="1"/>
</dbReference>
<proteinExistence type="inferred from homology"/>
<dbReference type="InterPro" id="IPR005200">
    <property type="entry name" value="Endo-beta-glucanase"/>
</dbReference>
<dbReference type="GO" id="GO:0052861">
    <property type="term" value="F:endo-1,3(4)-beta-glucanase activity"/>
    <property type="evidence" value="ECO:0007669"/>
    <property type="project" value="InterPro"/>
</dbReference>
<evidence type="ECO:0000256" key="5">
    <source>
        <dbReference type="ARBA" id="ARBA00023277"/>
    </source>
</evidence>
<evidence type="ECO:0000256" key="8">
    <source>
        <dbReference type="ARBA" id="ARBA00023326"/>
    </source>
</evidence>
<evidence type="ECO:0000313" key="12">
    <source>
        <dbReference type="Proteomes" id="UP000077266"/>
    </source>
</evidence>
<dbReference type="GO" id="GO:0071555">
    <property type="term" value="P:cell wall organization"/>
    <property type="evidence" value="ECO:0007669"/>
    <property type="project" value="UniProtKB-KW"/>
</dbReference>
<dbReference type="FunCoup" id="A0A165Q0S1">
    <property type="interactions" value="60"/>
</dbReference>
<dbReference type="GO" id="GO:0042973">
    <property type="term" value="F:glucan endo-1,3-beta-D-glucosidase activity"/>
    <property type="evidence" value="ECO:0007669"/>
    <property type="project" value="UniProtKB-EC"/>
</dbReference>
<evidence type="ECO:0000259" key="10">
    <source>
        <dbReference type="Pfam" id="PF17652"/>
    </source>
</evidence>